<evidence type="ECO:0000313" key="1">
    <source>
        <dbReference type="EMBL" id="KAJ3488989.1"/>
    </source>
</evidence>
<comment type="caution">
    <text evidence="1">The sequence shown here is derived from an EMBL/GenBank/DDBJ whole genome shotgun (WGS) entry which is preliminary data.</text>
</comment>
<organism evidence="1 2">
    <name type="scientific">Meripilus lineatus</name>
    <dbReference type="NCBI Taxonomy" id="2056292"/>
    <lineage>
        <taxon>Eukaryota</taxon>
        <taxon>Fungi</taxon>
        <taxon>Dikarya</taxon>
        <taxon>Basidiomycota</taxon>
        <taxon>Agaricomycotina</taxon>
        <taxon>Agaricomycetes</taxon>
        <taxon>Polyporales</taxon>
        <taxon>Meripilaceae</taxon>
        <taxon>Meripilus</taxon>
    </lineage>
</organism>
<keyword evidence="2" id="KW-1185">Reference proteome</keyword>
<proteinExistence type="predicted"/>
<evidence type="ECO:0000313" key="2">
    <source>
        <dbReference type="Proteomes" id="UP001212997"/>
    </source>
</evidence>
<dbReference type="Proteomes" id="UP001212997">
    <property type="component" value="Unassembled WGS sequence"/>
</dbReference>
<gene>
    <name evidence="1" type="ORF">NLI96_g2466</name>
</gene>
<dbReference type="EMBL" id="JANAWD010000055">
    <property type="protein sequence ID" value="KAJ3488989.1"/>
    <property type="molecule type" value="Genomic_DNA"/>
</dbReference>
<reference evidence="1" key="1">
    <citation type="submission" date="2022-07" db="EMBL/GenBank/DDBJ databases">
        <title>Genome Sequence of Physisporinus lineatus.</title>
        <authorList>
            <person name="Buettner E."/>
        </authorList>
    </citation>
    <scope>NUCLEOTIDE SEQUENCE</scope>
    <source>
        <strain evidence="1">VT162</strain>
    </source>
</reference>
<sequence>MWIYSTQSVRDRSIRRVDISRNSHRQWSVGPSEDLFTSPRHLIRRPRLGAVRETIWFADADHYGIERTSLSEDNTRPLEENIPPG</sequence>
<accession>A0AAD5VAY8</accession>
<name>A0AAD5VAY8_9APHY</name>
<dbReference type="AlphaFoldDB" id="A0AAD5VAY8"/>
<protein>
    <submittedName>
        <fullName evidence="1">Uncharacterized protein</fullName>
    </submittedName>
</protein>